<evidence type="ECO:0000313" key="2">
    <source>
        <dbReference type="EMBL" id="AHJ12457.1"/>
    </source>
</evidence>
<dbReference type="PANTHER" id="PTHR43581">
    <property type="entry name" value="ATP/GTP PHOSPHATASE"/>
    <property type="match status" value="1"/>
</dbReference>
<name>A0AA86AMQ8_SULMK</name>
<dbReference type="InterPro" id="IPR051396">
    <property type="entry name" value="Bact_Antivir_Def_Nuclease"/>
</dbReference>
<gene>
    <name evidence="2" type="ORF">SMUL_1194</name>
</gene>
<organism evidence="2 3">
    <name type="scientific">Sulfurospirillum multivorans (strain DM 12446 / JCM 15788 / NBRC 109480)</name>
    <dbReference type="NCBI Taxonomy" id="1150621"/>
    <lineage>
        <taxon>Bacteria</taxon>
        <taxon>Pseudomonadati</taxon>
        <taxon>Campylobacterota</taxon>
        <taxon>Epsilonproteobacteria</taxon>
        <taxon>Campylobacterales</taxon>
        <taxon>Sulfurospirillaceae</taxon>
        <taxon>Sulfurospirillum</taxon>
    </lineage>
</organism>
<dbReference type="InterPro" id="IPR027417">
    <property type="entry name" value="P-loop_NTPase"/>
</dbReference>
<protein>
    <submittedName>
        <fullName evidence="2">ATP binding protein</fullName>
    </submittedName>
</protein>
<dbReference type="Pfam" id="PF13304">
    <property type="entry name" value="AAA_21"/>
    <property type="match status" value="1"/>
</dbReference>
<dbReference type="PANTHER" id="PTHR43581:SF2">
    <property type="entry name" value="EXCINUCLEASE ATPASE SUBUNIT"/>
    <property type="match status" value="1"/>
</dbReference>
<dbReference type="GO" id="GO:0016887">
    <property type="term" value="F:ATP hydrolysis activity"/>
    <property type="evidence" value="ECO:0007669"/>
    <property type="project" value="InterPro"/>
</dbReference>
<dbReference type="KEGG" id="smul:SMUL_1194"/>
<dbReference type="AlphaFoldDB" id="A0AA86AMQ8"/>
<dbReference type="SUPFAM" id="SSF52540">
    <property type="entry name" value="P-loop containing nucleoside triphosphate hydrolases"/>
    <property type="match status" value="1"/>
</dbReference>
<dbReference type="Gene3D" id="3.40.50.300">
    <property type="entry name" value="P-loop containing nucleotide triphosphate hydrolases"/>
    <property type="match status" value="1"/>
</dbReference>
<evidence type="ECO:0000313" key="3">
    <source>
        <dbReference type="Proteomes" id="UP000019322"/>
    </source>
</evidence>
<feature type="domain" description="ATPase AAA-type core" evidence="1">
    <location>
        <begin position="256"/>
        <end position="353"/>
    </location>
</feature>
<reference evidence="2 3" key="1">
    <citation type="journal article" date="2014" name="Environ. Microbiol.">
        <title>Insights into organohalide respiration and the versatile catabolism of Sulfurospirillum multivorans gained from comparative genomics and physiological studies.</title>
        <authorList>
            <person name="Goris T."/>
            <person name="Schubert T."/>
            <person name="Gadkari J."/>
            <person name="Wubet T."/>
            <person name="Tarkka M."/>
            <person name="Buscot F."/>
            <person name="Adrian L."/>
            <person name="Diekert G."/>
        </authorList>
    </citation>
    <scope>NUCLEOTIDE SEQUENCE [LARGE SCALE GENOMIC DNA]</scope>
    <source>
        <strain evidence="3">DM 12446 / JCM 15788 / NBRC 109480</strain>
    </source>
</reference>
<dbReference type="Proteomes" id="UP000019322">
    <property type="component" value="Chromosome"/>
</dbReference>
<dbReference type="InterPro" id="IPR003959">
    <property type="entry name" value="ATPase_AAA_core"/>
</dbReference>
<dbReference type="RefSeq" id="WP_084613089.1">
    <property type="nucleotide sequence ID" value="NZ_CP007201.1"/>
</dbReference>
<evidence type="ECO:0000259" key="1">
    <source>
        <dbReference type="Pfam" id="PF13304"/>
    </source>
</evidence>
<sequence length="448" mass="51300">MKSPKNIGASYEEIQGSKIIFENNDLRILQTDTNFYDMASVVITSIKNTIKFNNNEFSNNVKPIFLQDLNDVNLLLNVLQDDLKREKNRSKKSEEPSYISSIKIKNIFSIKEIMLENLDDKKEIYIVGENGDGKTLLLQSLALGLKGIDEGVVFDFIKSQKEIYSIEIEDTHKVVYNSKNGIYKNLFAYGANRNNNCQMKEDETGYLTLFHPSFDLKNPIEWLQRIDYNDKAGTKNIISVEDAKKLLKELLNSDVEIEISPSAVTFSEKGSHVNFEQLSAGYRGVITIIADLLIRLSENQPDVKHLKEFKGIVIIDEVELHLHPKWKYSFVKKLRDVFPHLQFIMTTHSPTVLLGASQEAVFYKIYKEDGEVQISNQIKNEGYTSNSLVSSPLFELETITSRDYTKSVSNDDYVYAKIHQVISEKIKNESAIDEQEILKLIEEELAKL</sequence>
<dbReference type="GO" id="GO:0005524">
    <property type="term" value="F:ATP binding"/>
    <property type="evidence" value="ECO:0007669"/>
    <property type="project" value="InterPro"/>
</dbReference>
<proteinExistence type="predicted"/>
<dbReference type="EMBL" id="CP007201">
    <property type="protein sequence ID" value="AHJ12457.1"/>
    <property type="molecule type" value="Genomic_DNA"/>
</dbReference>
<accession>A0AA86AMQ8</accession>